<evidence type="ECO:0000313" key="2">
    <source>
        <dbReference type="EMBL" id="EYC12994.1"/>
    </source>
</evidence>
<protein>
    <recommendedName>
        <fullName evidence="1">Receptor L-domain domain-containing protein</fullName>
    </recommendedName>
</protein>
<accession>A0A016UCF6</accession>
<dbReference type="AlphaFoldDB" id="A0A016UCF6"/>
<dbReference type="Pfam" id="PF01030">
    <property type="entry name" value="Recep_L_domain"/>
    <property type="match status" value="1"/>
</dbReference>
<evidence type="ECO:0000313" key="3">
    <source>
        <dbReference type="Proteomes" id="UP000024635"/>
    </source>
</evidence>
<organism evidence="2 3">
    <name type="scientific">Ancylostoma ceylanicum</name>
    <dbReference type="NCBI Taxonomy" id="53326"/>
    <lineage>
        <taxon>Eukaryota</taxon>
        <taxon>Metazoa</taxon>
        <taxon>Ecdysozoa</taxon>
        <taxon>Nematoda</taxon>
        <taxon>Chromadorea</taxon>
        <taxon>Rhabditida</taxon>
        <taxon>Rhabditina</taxon>
        <taxon>Rhabditomorpha</taxon>
        <taxon>Strongyloidea</taxon>
        <taxon>Ancylostomatidae</taxon>
        <taxon>Ancylostomatinae</taxon>
        <taxon>Ancylostoma</taxon>
    </lineage>
</organism>
<name>A0A016UCF6_9BILA</name>
<gene>
    <name evidence="2" type="primary">Acey_s0045.g1204</name>
    <name evidence="2" type="ORF">Y032_0045g1204</name>
</gene>
<reference evidence="3" key="1">
    <citation type="journal article" date="2015" name="Nat. Genet.">
        <title>The genome and transcriptome of the zoonotic hookworm Ancylostoma ceylanicum identify infection-specific gene families.</title>
        <authorList>
            <person name="Schwarz E.M."/>
            <person name="Hu Y."/>
            <person name="Antoshechkin I."/>
            <person name="Miller M.M."/>
            <person name="Sternberg P.W."/>
            <person name="Aroian R.V."/>
        </authorList>
    </citation>
    <scope>NUCLEOTIDE SEQUENCE</scope>
    <source>
        <strain evidence="3">HY135</strain>
    </source>
</reference>
<comment type="caution">
    <text evidence="2">The sequence shown here is derived from an EMBL/GenBank/DDBJ whole genome shotgun (WGS) entry which is preliminary data.</text>
</comment>
<dbReference type="SUPFAM" id="SSF52058">
    <property type="entry name" value="L domain-like"/>
    <property type="match status" value="1"/>
</dbReference>
<dbReference type="Proteomes" id="UP000024635">
    <property type="component" value="Unassembled WGS sequence"/>
</dbReference>
<sequence length="205" mass="22987">MTVQVRYASRHKNDESPVLEGVEVAKNWSRERSLRSYVLLFIALYAVFIEEIGTTEDYKPLDSSDSNSTNTSKIESKYSQCKGGVVENHKNLSKIFGNCSMIVGNLIFRGVSRAQMRGVDTAFLNIKAITGALIFEQNIGFRDISILRNLVVIDASSSDALYRPGLVPRDYQLLSTLSNALQEKACNDEDDLDCWLSNFFEPMPV</sequence>
<proteinExistence type="predicted"/>
<dbReference type="InterPro" id="IPR036941">
    <property type="entry name" value="Rcpt_L-dom_sf"/>
</dbReference>
<keyword evidence="3" id="KW-1185">Reference proteome</keyword>
<dbReference type="OrthoDB" id="616263at2759"/>
<feature type="domain" description="Receptor L-domain" evidence="1">
    <location>
        <begin position="98"/>
        <end position="156"/>
    </location>
</feature>
<dbReference type="InterPro" id="IPR000494">
    <property type="entry name" value="Rcpt_L-dom"/>
</dbReference>
<dbReference type="EMBL" id="JARK01001381">
    <property type="protein sequence ID" value="EYC12994.1"/>
    <property type="molecule type" value="Genomic_DNA"/>
</dbReference>
<dbReference type="Gene3D" id="3.80.20.20">
    <property type="entry name" value="Receptor L-domain"/>
    <property type="match status" value="1"/>
</dbReference>
<evidence type="ECO:0000259" key="1">
    <source>
        <dbReference type="Pfam" id="PF01030"/>
    </source>
</evidence>